<keyword evidence="3" id="KW-1185">Reference proteome</keyword>
<organism evidence="2 3">
    <name type="scientific">Mortierella hygrophila</name>
    <dbReference type="NCBI Taxonomy" id="979708"/>
    <lineage>
        <taxon>Eukaryota</taxon>
        <taxon>Fungi</taxon>
        <taxon>Fungi incertae sedis</taxon>
        <taxon>Mucoromycota</taxon>
        <taxon>Mortierellomycotina</taxon>
        <taxon>Mortierellomycetes</taxon>
        <taxon>Mortierellales</taxon>
        <taxon>Mortierellaceae</taxon>
        <taxon>Mortierella</taxon>
    </lineage>
</organism>
<sequence>MSEHVVIILDDSAPIPPQQLPQSRRESPISNLDKLTSSSNHEDDITSTTDINNFFLGVSTRDLNLNIVEAIVTYNRVTGAKDLGHKIKGTCTAIQEEVKTRDLGASHYDDDHDDADDECVGAGAASSSTEYGSFGLHFVKIMTDARDYYSKDPRYREHQPFIHCADINRTGYKFLDLTTAEHTQIISDCCVSKDGSCVVLATTAGRKEGETTFSLQLWNFRDPTAVTPSSPEKAVSLKEEKEGSGSQLVAWMQFPATMKTWNLELVLSLDGSQLVVLDLEPLSLSPDERKNYRTPSAFYRCDIKQIEAPEGTVAGSGLVRHYPERTRATTGLEDFHGRAQFHIIAAMDQDIRDELFITCDGVSIEVYSVFEQCTHVRSILMNPVRNRPQFIANVYLTLSKQLRGPYFVVEEPGADQMVSTWDIEQGVRVLSFTGLTSDQKYNIGRISAMSSNGQPIAVPGRQHLDLFWTTTWTLAGTHTFDSMELTEAIGDVHFIRSDT</sequence>
<name>A0A9P6FGZ1_9FUNG</name>
<accession>A0A9P6FGZ1</accession>
<dbReference type="AlphaFoldDB" id="A0A9P6FGZ1"/>
<proteinExistence type="predicted"/>
<evidence type="ECO:0000256" key="1">
    <source>
        <dbReference type="SAM" id="MobiDB-lite"/>
    </source>
</evidence>
<dbReference type="SUPFAM" id="SSF50978">
    <property type="entry name" value="WD40 repeat-like"/>
    <property type="match status" value="1"/>
</dbReference>
<comment type="caution">
    <text evidence="2">The sequence shown here is derived from an EMBL/GenBank/DDBJ whole genome shotgun (WGS) entry which is preliminary data.</text>
</comment>
<feature type="compositionally biased region" description="Polar residues" evidence="1">
    <location>
        <begin position="28"/>
        <end position="39"/>
    </location>
</feature>
<gene>
    <name evidence="2" type="ORF">EC957_002448</name>
</gene>
<dbReference type="InterPro" id="IPR036322">
    <property type="entry name" value="WD40_repeat_dom_sf"/>
</dbReference>
<reference evidence="2" key="1">
    <citation type="journal article" date="2020" name="Fungal Divers.">
        <title>Resolving the Mortierellaceae phylogeny through synthesis of multi-gene phylogenetics and phylogenomics.</title>
        <authorList>
            <person name="Vandepol N."/>
            <person name="Liber J."/>
            <person name="Desiro A."/>
            <person name="Na H."/>
            <person name="Kennedy M."/>
            <person name="Barry K."/>
            <person name="Grigoriev I.V."/>
            <person name="Miller A.N."/>
            <person name="O'Donnell K."/>
            <person name="Stajich J.E."/>
            <person name="Bonito G."/>
        </authorList>
    </citation>
    <scope>NUCLEOTIDE SEQUENCE</scope>
    <source>
        <strain evidence="2">NRRL 2591</strain>
    </source>
</reference>
<evidence type="ECO:0000313" key="3">
    <source>
        <dbReference type="Proteomes" id="UP000723463"/>
    </source>
</evidence>
<protein>
    <submittedName>
        <fullName evidence="2">Uncharacterized protein</fullName>
    </submittedName>
</protein>
<evidence type="ECO:0000313" key="2">
    <source>
        <dbReference type="EMBL" id="KAF9549877.1"/>
    </source>
</evidence>
<dbReference type="Proteomes" id="UP000723463">
    <property type="component" value="Unassembled WGS sequence"/>
</dbReference>
<feature type="region of interest" description="Disordered" evidence="1">
    <location>
        <begin position="9"/>
        <end position="44"/>
    </location>
</feature>
<dbReference type="EMBL" id="JAAAXW010000015">
    <property type="protein sequence ID" value="KAF9549877.1"/>
    <property type="molecule type" value="Genomic_DNA"/>
</dbReference>